<dbReference type="OrthoDB" id="2014201at2759"/>
<proteinExistence type="predicted"/>
<reference evidence="2" key="1">
    <citation type="submission" date="2020-01" db="EMBL/GenBank/DDBJ databases">
        <authorList>
            <consortium name="DOE Joint Genome Institute"/>
            <person name="Haridas S."/>
            <person name="Albert R."/>
            <person name="Binder M."/>
            <person name="Bloem J."/>
            <person name="Labutti K."/>
            <person name="Salamov A."/>
            <person name="Andreopoulos B."/>
            <person name="Baker S.E."/>
            <person name="Barry K."/>
            <person name="Bills G."/>
            <person name="Bluhm B.H."/>
            <person name="Cannon C."/>
            <person name="Castanera R."/>
            <person name="Culley D.E."/>
            <person name="Daum C."/>
            <person name="Ezra D."/>
            <person name="Gonzalez J.B."/>
            <person name="Henrissat B."/>
            <person name="Kuo A."/>
            <person name="Liang C."/>
            <person name="Lipzen A."/>
            <person name="Lutzoni F."/>
            <person name="Magnuson J."/>
            <person name="Mondo S."/>
            <person name="Nolan M."/>
            <person name="Ohm R."/>
            <person name="Pangilinan J."/>
            <person name="Park H.-J."/>
            <person name="Ramirez L."/>
            <person name="Alfaro M."/>
            <person name="Sun H."/>
            <person name="Tritt A."/>
            <person name="Yoshinaga Y."/>
            <person name="Zwiers L.-H."/>
            <person name="Turgeon B.G."/>
            <person name="Goodwin S.B."/>
            <person name="Spatafora J.W."/>
            <person name="Crous P.W."/>
            <person name="Grigoriev I.V."/>
        </authorList>
    </citation>
    <scope>NUCLEOTIDE SEQUENCE</scope>
    <source>
        <strain evidence="2">CBS 342.82</strain>
    </source>
</reference>
<reference evidence="2" key="2">
    <citation type="submission" date="2020-04" db="EMBL/GenBank/DDBJ databases">
        <authorList>
            <consortium name="NCBI Genome Project"/>
        </authorList>
    </citation>
    <scope>NUCLEOTIDE SEQUENCE</scope>
    <source>
        <strain evidence="2">CBS 342.82</strain>
    </source>
</reference>
<name>A0A6J3LX23_9PEZI</name>
<dbReference type="InterPro" id="IPR029044">
    <property type="entry name" value="Nucleotide-diphossugar_trans"/>
</dbReference>
<dbReference type="PANTHER" id="PTHR11183">
    <property type="entry name" value="GLYCOGENIN SUBFAMILY MEMBER"/>
    <property type="match status" value="1"/>
</dbReference>
<dbReference type="RefSeq" id="XP_033456223.1">
    <property type="nucleotide sequence ID" value="XM_033608003.1"/>
</dbReference>
<dbReference type="InterPro" id="IPR050587">
    <property type="entry name" value="GNT1/Glycosyltrans_8"/>
</dbReference>
<dbReference type="Gene3D" id="3.90.550.10">
    <property type="entry name" value="Spore Coat Polysaccharide Biosynthesis Protein SpsA, Chain A"/>
    <property type="match status" value="1"/>
</dbReference>
<dbReference type="SUPFAM" id="SSF53448">
    <property type="entry name" value="Nucleotide-diphospho-sugar transferases"/>
    <property type="match status" value="1"/>
</dbReference>
<reference evidence="2" key="3">
    <citation type="submission" date="2025-08" db="UniProtKB">
        <authorList>
            <consortium name="RefSeq"/>
        </authorList>
    </citation>
    <scope>IDENTIFICATION</scope>
    <source>
        <strain evidence="2">CBS 342.82</strain>
    </source>
</reference>
<keyword evidence="1" id="KW-1185">Reference proteome</keyword>
<dbReference type="AlphaFoldDB" id="A0A6J3LX23"/>
<sequence>MLANKNAINPILFGTILALVAALAWVTIATSNSRNQNIFEHFQKPLAIDHQSSNSSNPKDPSNFGIGKTDDPNFFSFKAFFQQDLTLPNPEFDIERLKTYKPVNYAGPGRPTFAAYMSTRNSTIHDPYFCGAQQLAYRLLWDSRSKSEKYPFTVFVAPFIPQDQRDLLAAAGANVVELPTVNWHSTALTDARWRDLFSKLNVWNQTEFSRVALLDTDAFPLENIDAIFDEEQSPELDCVRGLLNEDDLADPKLDELCKYVYAGVHDPGLGYKQVNGGVYVLKPDQAMHDRLLREMAKDQFDDHLAEQAFLNVAFRYDGPFPAVDMGRTWNGFIPQESEEGKLKIIHEKLWVIERMTDRNLSWALHYFNDTWDDMLKLYESDGFETLRGSRSINLF</sequence>
<evidence type="ECO:0000313" key="2">
    <source>
        <dbReference type="RefSeq" id="XP_033456223.1"/>
    </source>
</evidence>
<organism evidence="2">
    <name type="scientific">Dissoconium aciculare CBS 342.82</name>
    <dbReference type="NCBI Taxonomy" id="1314786"/>
    <lineage>
        <taxon>Eukaryota</taxon>
        <taxon>Fungi</taxon>
        <taxon>Dikarya</taxon>
        <taxon>Ascomycota</taxon>
        <taxon>Pezizomycotina</taxon>
        <taxon>Dothideomycetes</taxon>
        <taxon>Dothideomycetidae</taxon>
        <taxon>Mycosphaerellales</taxon>
        <taxon>Dissoconiaceae</taxon>
        <taxon>Dissoconium</taxon>
    </lineage>
</organism>
<accession>A0A6J3LX23</accession>
<evidence type="ECO:0000313" key="1">
    <source>
        <dbReference type="Proteomes" id="UP000504637"/>
    </source>
</evidence>
<dbReference type="Proteomes" id="UP000504637">
    <property type="component" value="Unplaced"/>
</dbReference>
<gene>
    <name evidence="2" type="ORF">K489DRAFT_413099</name>
</gene>
<dbReference type="GeneID" id="54365802"/>
<protein>
    <submittedName>
        <fullName evidence="2">Glycosyltransferase family 8 protein</fullName>
    </submittedName>
</protein>